<protein>
    <submittedName>
        <fullName evidence="2">Uncharacterized protein</fullName>
    </submittedName>
</protein>
<keyword evidence="3" id="KW-1185">Reference proteome</keyword>
<evidence type="ECO:0000313" key="3">
    <source>
        <dbReference type="Proteomes" id="UP000325577"/>
    </source>
</evidence>
<dbReference type="Proteomes" id="UP000325577">
    <property type="component" value="Linkage Group LG2"/>
</dbReference>
<evidence type="ECO:0000313" key="2">
    <source>
        <dbReference type="EMBL" id="KAA8531333.1"/>
    </source>
</evidence>
<evidence type="ECO:0000256" key="1">
    <source>
        <dbReference type="SAM" id="MobiDB-lite"/>
    </source>
</evidence>
<dbReference type="AlphaFoldDB" id="A0A5J5AJY3"/>
<sequence length="290" mass="31821">MTLADLKVFMEVMLSEMRRVMRLELEQVHERIDQMEGAHERQPPNVPNLRRRERVQPREMRVEDEEPYGAGFDEEDDRDSVVAAKQHKSQGISMAASFNGSHLNKYHHAHGVSDSHAQGATTVSNFEDGEVYASTPVAVMPDSPARLTWADQASSGEFIPKEALDLEEEYGGFSVNSEFIFGQDNHFPEVSINEGYNTGGSKTGECRTRSKLATGKKPYSAVQPQQSRFLAIRKVTVQPPATTVAIQPHTQKADPVGGGALPHTHIVSSLGPRGTGPLVNPPQILLATDG</sequence>
<reference evidence="2 3" key="1">
    <citation type="submission" date="2019-09" db="EMBL/GenBank/DDBJ databases">
        <title>A chromosome-level genome assembly of the Chinese tupelo Nyssa sinensis.</title>
        <authorList>
            <person name="Yang X."/>
            <person name="Kang M."/>
            <person name="Yang Y."/>
            <person name="Xiong H."/>
            <person name="Wang M."/>
            <person name="Zhang Z."/>
            <person name="Wang Z."/>
            <person name="Wu H."/>
            <person name="Ma T."/>
            <person name="Liu J."/>
            <person name="Xi Z."/>
        </authorList>
    </citation>
    <scope>NUCLEOTIDE SEQUENCE [LARGE SCALE GENOMIC DNA]</scope>
    <source>
        <strain evidence="2">J267</strain>
        <tissue evidence="2">Leaf</tissue>
    </source>
</reference>
<dbReference type="EMBL" id="CM018043">
    <property type="protein sequence ID" value="KAA8531333.1"/>
    <property type="molecule type" value="Genomic_DNA"/>
</dbReference>
<feature type="region of interest" description="Disordered" evidence="1">
    <location>
        <begin position="34"/>
        <end position="78"/>
    </location>
</feature>
<organism evidence="2 3">
    <name type="scientific">Nyssa sinensis</name>
    <dbReference type="NCBI Taxonomy" id="561372"/>
    <lineage>
        <taxon>Eukaryota</taxon>
        <taxon>Viridiplantae</taxon>
        <taxon>Streptophyta</taxon>
        <taxon>Embryophyta</taxon>
        <taxon>Tracheophyta</taxon>
        <taxon>Spermatophyta</taxon>
        <taxon>Magnoliopsida</taxon>
        <taxon>eudicotyledons</taxon>
        <taxon>Gunneridae</taxon>
        <taxon>Pentapetalae</taxon>
        <taxon>asterids</taxon>
        <taxon>Cornales</taxon>
        <taxon>Nyssaceae</taxon>
        <taxon>Nyssa</taxon>
    </lineage>
</organism>
<feature type="compositionally biased region" description="Acidic residues" evidence="1">
    <location>
        <begin position="62"/>
        <end position="78"/>
    </location>
</feature>
<gene>
    <name evidence="2" type="ORF">F0562_006042</name>
</gene>
<proteinExistence type="predicted"/>
<accession>A0A5J5AJY3</accession>
<name>A0A5J5AJY3_9ASTE</name>